<dbReference type="Proteomes" id="UP000287547">
    <property type="component" value="Unassembled WGS sequence"/>
</dbReference>
<dbReference type="InterPro" id="IPR001867">
    <property type="entry name" value="OmpR/PhoB-type_DNA-bd"/>
</dbReference>
<dbReference type="InterPro" id="IPR016032">
    <property type="entry name" value="Sig_transdc_resp-reg_C-effctor"/>
</dbReference>
<evidence type="ECO:0000259" key="6">
    <source>
        <dbReference type="PROSITE" id="PS51755"/>
    </source>
</evidence>
<dbReference type="InterPro" id="IPR011990">
    <property type="entry name" value="TPR-like_helical_dom_sf"/>
</dbReference>
<dbReference type="Gene3D" id="1.10.10.10">
    <property type="entry name" value="Winged helix-like DNA-binding domain superfamily/Winged helix DNA-binding domain"/>
    <property type="match status" value="1"/>
</dbReference>
<keyword evidence="2" id="KW-0805">Transcription regulation</keyword>
<evidence type="ECO:0000256" key="3">
    <source>
        <dbReference type="ARBA" id="ARBA00023125"/>
    </source>
</evidence>
<dbReference type="SMART" id="SM01043">
    <property type="entry name" value="BTAD"/>
    <property type="match status" value="1"/>
</dbReference>
<evidence type="ECO:0000313" key="7">
    <source>
        <dbReference type="EMBL" id="RSM80352.1"/>
    </source>
</evidence>
<dbReference type="Gene3D" id="1.25.40.10">
    <property type="entry name" value="Tetratricopeptide repeat domain"/>
    <property type="match status" value="2"/>
</dbReference>
<dbReference type="SMART" id="SM00028">
    <property type="entry name" value="TPR"/>
    <property type="match status" value="5"/>
</dbReference>
<dbReference type="SMART" id="SM00382">
    <property type="entry name" value="AAA"/>
    <property type="match status" value="1"/>
</dbReference>
<sequence length="1023" mass="112168">MTLSPPSEPVTSVGATLSDATASRLQSHGSAQLSGSLCDQEGSPRMPEVRFGVLGPVTAWRGTEMVGLGPSKCRQVLGMLLLYANRRVDREQIIECAWGATPPRSAINLVQKYVGDVRRALGLDGDSLITVGTGYLLRVAPDQLDSTQFSTDLAHARETRNGGDLVGARQTLADAMALWRGPAFSGIDTPAADTERARLDEYRIGALEDIAELDLVQGDHALAVAELSRLATEHPYRERVRELLMIALYRSGRQADALAVYQDIQRLLVEELGANPGHGLQRVHAQILRADPALAEGAAPRELESLPVCQLPADIPDFTGRTEPLNEVLDLLTGGRTAVVVGAPGTGKSTLAVRAAHRAREMFPDGQLYLDLAGTADVPRDPAMMLAELLRALGVSDAVMPDGLHERAALYRSTLAGRQMLVLLDDAAGAHQVRPLLPPSGGCAALVTSRHLLADLTSAHHVELDVLPSDDARELLAGIVGRARVNREPEQAAAIVELCGHLPLAIRIAGARLASRQAWTLQVLQDRLEDESRRLRELRVGDLDIRANFDLSVRMVPDDSARAFRLMGLLGAETLPGWVIGALIDQHDADDVLDALVDANLVRLMDTDNVGQPRYRLHDLLRTYAAKAAEEHYSLDERRAAVQRVLAAWLALAEQARDLFYPSLFEPTPGTAPRWKPDYAVVDPVAWFDVERGRLLHAIQLAVDWDLDELAWELAVAAVPYYDHRSLYQDWTRSHRVALAATRAAGNSHGEAVLLHGLGQVHIYRDEDAKALRSLKRSLEVHRETGDKRGMALALAGLATMRRVHGNYDLALGDACTALNLFVEVGHRHAEAQLRSAIGLIQLEQGNLDDARDWIDSGLRVARELRDRHRQAVILRNSSKYYQASGDTAAALRCLTRSLTIFKEIDDERCAAYAEQRIGGVYAQLDDHSRARCALERAADVFYVNGDRRNEAECWQQLGELDVRHGESEAAHRHLGMALELWQAIDQADRAAAVEKALEEISQPRVVTGTAETVLIFEREPPR</sequence>
<organism evidence="7 8">
    <name type="scientific">Kibdelosporangium aridum</name>
    <dbReference type="NCBI Taxonomy" id="2030"/>
    <lineage>
        <taxon>Bacteria</taxon>
        <taxon>Bacillati</taxon>
        <taxon>Actinomycetota</taxon>
        <taxon>Actinomycetes</taxon>
        <taxon>Pseudonocardiales</taxon>
        <taxon>Pseudonocardiaceae</taxon>
        <taxon>Kibdelosporangium</taxon>
    </lineage>
</organism>
<dbReference type="Gene3D" id="3.40.50.300">
    <property type="entry name" value="P-loop containing nucleotide triphosphate hydrolases"/>
    <property type="match status" value="1"/>
</dbReference>
<dbReference type="PANTHER" id="PTHR35807">
    <property type="entry name" value="TRANSCRIPTIONAL REGULATOR REDD-RELATED"/>
    <property type="match status" value="1"/>
</dbReference>
<dbReference type="OrthoDB" id="3587032at2"/>
<dbReference type="InterPro" id="IPR027417">
    <property type="entry name" value="P-loop_NTPase"/>
</dbReference>
<dbReference type="GO" id="GO:0003677">
    <property type="term" value="F:DNA binding"/>
    <property type="evidence" value="ECO:0007669"/>
    <property type="project" value="UniProtKB-UniRule"/>
</dbReference>
<keyword evidence="3 5" id="KW-0238">DNA-binding</keyword>
<dbReference type="GO" id="GO:0006355">
    <property type="term" value="P:regulation of DNA-templated transcription"/>
    <property type="evidence" value="ECO:0007669"/>
    <property type="project" value="InterPro"/>
</dbReference>
<comment type="caution">
    <text evidence="7">The sequence shown here is derived from an EMBL/GenBank/DDBJ whole genome shotgun (WGS) entry which is preliminary data.</text>
</comment>
<proteinExistence type="inferred from homology"/>
<dbReference type="Pfam" id="PF03704">
    <property type="entry name" value="BTAD"/>
    <property type="match status" value="1"/>
</dbReference>
<dbReference type="InterPro" id="IPR005158">
    <property type="entry name" value="BTAD"/>
</dbReference>
<dbReference type="SMART" id="SM00862">
    <property type="entry name" value="Trans_reg_C"/>
    <property type="match status" value="1"/>
</dbReference>
<dbReference type="InterPro" id="IPR042197">
    <property type="entry name" value="Apaf_helical"/>
</dbReference>
<reference evidence="7 8" key="1">
    <citation type="submission" date="2018-05" db="EMBL/GenBank/DDBJ databases">
        <title>Evolution of GPA BGCs.</title>
        <authorList>
            <person name="Waglechner N."/>
            <person name="Wright G.D."/>
        </authorList>
    </citation>
    <scope>NUCLEOTIDE SEQUENCE [LARGE SCALE GENOMIC DNA]</scope>
    <source>
        <strain evidence="7 8">A82846</strain>
    </source>
</reference>
<feature type="domain" description="OmpR/PhoB-type" evidence="6">
    <location>
        <begin position="41"/>
        <end position="139"/>
    </location>
</feature>
<dbReference type="InterPro" id="IPR019734">
    <property type="entry name" value="TPR_rpt"/>
</dbReference>
<evidence type="ECO:0000313" key="8">
    <source>
        <dbReference type="Proteomes" id="UP000287547"/>
    </source>
</evidence>
<dbReference type="Gene3D" id="1.10.8.430">
    <property type="entry name" value="Helical domain of apoptotic protease-activating factors"/>
    <property type="match status" value="1"/>
</dbReference>
<dbReference type="GO" id="GO:0043531">
    <property type="term" value="F:ADP binding"/>
    <property type="evidence" value="ECO:0007669"/>
    <property type="project" value="InterPro"/>
</dbReference>
<evidence type="ECO:0000256" key="2">
    <source>
        <dbReference type="ARBA" id="ARBA00023015"/>
    </source>
</evidence>
<accession>A0A428Z312</accession>
<dbReference type="SUPFAM" id="SSF46894">
    <property type="entry name" value="C-terminal effector domain of the bipartite response regulators"/>
    <property type="match status" value="1"/>
</dbReference>
<dbReference type="EMBL" id="QHKI01000029">
    <property type="protein sequence ID" value="RSM80352.1"/>
    <property type="molecule type" value="Genomic_DNA"/>
</dbReference>
<gene>
    <name evidence="7" type="ORF">DMH04_29885</name>
</gene>
<protein>
    <submittedName>
        <fullName evidence="7">SARP family transcriptional regulator</fullName>
    </submittedName>
</protein>
<keyword evidence="4" id="KW-0804">Transcription</keyword>
<dbReference type="InterPro" id="IPR036388">
    <property type="entry name" value="WH-like_DNA-bd_sf"/>
</dbReference>
<dbReference type="CDD" id="cd15831">
    <property type="entry name" value="BTAD"/>
    <property type="match status" value="1"/>
</dbReference>
<dbReference type="InterPro" id="IPR003593">
    <property type="entry name" value="AAA+_ATPase"/>
</dbReference>
<dbReference type="SUPFAM" id="SSF52540">
    <property type="entry name" value="P-loop containing nucleoside triphosphate hydrolases"/>
    <property type="match status" value="1"/>
</dbReference>
<dbReference type="AlphaFoldDB" id="A0A428Z312"/>
<dbReference type="InterPro" id="IPR051677">
    <property type="entry name" value="AfsR-DnrI-RedD_regulator"/>
</dbReference>
<dbReference type="SUPFAM" id="SSF48452">
    <property type="entry name" value="TPR-like"/>
    <property type="match status" value="3"/>
</dbReference>
<dbReference type="PANTHER" id="PTHR35807:SF1">
    <property type="entry name" value="TRANSCRIPTIONAL REGULATOR REDD"/>
    <property type="match status" value="1"/>
</dbReference>
<name>A0A428Z312_KIBAR</name>
<dbReference type="Pfam" id="PF13424">
    <property type="entry name" value="TPR_12"/>
    <property type="match status" value="1"/>
</dbReference>
<evidence type="ECO:0000256" key="1">
    <source>
        <dbReference type="ARBA" id="ARBA00005820"/>
    </source>
</evidence>
<dbReference type="PROSITE" id="PS51755">
    <property type="entry name" value="OMPR_PHOB"/>
    <property type="match status" value="1"/>
</dbReference>
<evidence type="ECO:0000256" key="4">
    <source>
        <dbReference type="ARBA" id="ARBA00023163"/>
    </source>
</evidence>
<dbReference type="PRINTS" id="PR00364">
    <property type="entry name" value="DISEASERSIST"/>
</dbReference>
<dbReference type="GO" id="GO:0000160">
    <property type="term" value="P:phosphorelay signal transduction system"/>
    <property type="evidence" value="ECO:0007669"/>
    <property type="project" value="InterPro"/>
</dbReference>
<comment type="similarity">
    <text evidence="1">Belongs to the AfsR/DnrI/RedD regulatory family.</text>
</comment>
<evidence type="ECO:0000256" key="5">
    <source>
        <dbReference type="PROSITE-ProRule" id="PRU01091"/>
    </source>
</evidence>
<feature type="DNA-binding region" description="OmpR/PhoB-type" evidence="5">
    <location>
        <begin position="41"/>
        <end position="139"/>
    </location>
</feature>